<protein>
    <recommendedName>
        <fullName evidence="2">GYF domain-containing protein</fullName>
    </recommendedName>
</protein>
<dbReference type="InterPro" id="IPR003169">
    <property type="entry name" value="GYF"/>
</dbReference>
<feature type="region of interest" description="Disordered" evidence="1">
    <location>
        <begin position="757"/>
        <end position="804"/>
    </location>
</feature>
<feature type="compositionally biased region" description="Low complexity" evidence="1">
    <location>
        <begin position="693"/>
        <end position="710"/>
    </location>
</feature>
<dbReference type="OrthoDB" id="6415790at2759"/>
<feature type="compositionally biased region" description="Polar residues" evidence="1">
    <location>
        <begin position="760"/>
        <end position="782"/>
    </location>
</feature>
<gene>
    <name evidence="4" type="ORF">SeLEV6574_g05477</name>
    <name evidence="3" type="ORF">SeMB42_g06034</name>
</gene>
<dbReference type="EMBL" id="QEAN01000316">
    <property type="protein sequence ID" value="TPX40378.1"/>
    <property type="molecule type" value="Genomic_DNA"/>
</dbReference>
<sequence length="1214" mass="128118">MAMQFGPQWMRKTVTEPGATPNNSSNPSGAVHTTSITTAPSSNLSATTALTPNAAVSARHASNNHQHHHQSHQHHHHSQAPHHANDHSGNGPAATTPNAAGGGAFAGFSNRAPPEPNHFKYTRDFMVGLYSPDLPLPDGCDLSEKILVSDKVLEPMANIPLTDTERKILASQAINSEVNPARRGGSGQSNRVDGKNLSGRTPGSAGPKSAGMHRRYDQRSGDRVQTRRLNGQDGDHEDDSPWDTPTKNALGVNGIYSLSAGGDPEGKLKKSDAAPNHVGNNSAAQMPSALVSITAASPSSMKDTAQSFMSPPRREADPVGRPGLITPTSTSMISQIQQPPMNMDVSPAVFSPVTASGFGATPIAPSLSAAMAPIHSTRSQTLSAVAPIGVSSLSVSRQQAEVGAGFNSQPNGQQQISARGYGTLFDPFGGIAGIGESLLATGGGSVTATSSDLHGIMEVRSTYRGPTPSIPSQLPQAPQSTGPPKWVYKDLQGVMQGPFSHIEMHEWYIAGYLQSDLLIRHHEGTSFEPLARIINQFGPDRPFLLEAEEYQRPRLPPPSSVDRGPGAGGLGLVGTMQGREETHQQQAPPDQGLFSPFGQHYSQDPVVPARRLQDGASGYAGWTDPAVSSIGRDAGWAGPIGGPDRNQYHPTQTPTHLAYQEVPQQQPSQPPQQYSPFVPLPQQPTALFSQFGNSNSRQSISPISPQHISPVNTPLPEKTPSSYVPSTGARTEDEVASQRGDYVESVHSEENVIDDVGTPEQISSNGWENATSPASSMRSSGKIQRKISVGTPTHERPYSRDEVRRQSLPASNNHTKTVLQAIPVPVQSPHHSTLSQQSPSLYQQPKAAQAPWGAPASGLDQKLSLKAIQEIEQREREERDKERQRRQTMAAAASGNDAGSWTPGATPWQAPLAKQKSLMEIMQEEEDRKNKEIAARAAVLVAASVDTGSSGGTRYADLARNTSGIGSAGWAAAAVLPPGRAAPAGLSLTPSAVRTGVAPRPIPVGASNSSNNNVVPITAAPGPSSGGAWNVVALASSTAANATKTSPAVAVVATPSVARPSPSPTKPVNALAAGTSPLIGSTLKSSPAPSMERQASNAPSESFLNWCRHSLKPLEKSTNAGVKVEEFIKILLSIPFGESSTLHMVCDDTLGGLTAIDPRKFADEFVKRRHADRDDSVGISGGATRLANVSSLSEFDTGNRFVTVNSKKKLKGKK</sequence>
<feature type="compositionally biased region" description="Polar residues" evidence="1">
    <location>
        <begin position="683"/>
        <end position="692"/>
    </location>
</feature>
<dbReference type="EMBL" id="QEAM01000259">
    <property type="protein sequence ID" value="TPX42653.1"/>
    <property type="molecule type" value="Genomic_DNA"/>
</dbReference>
<dbReference type="STRING" id="286115.A0A507CKX0"/>
<feature type="region of interest" description="Disordered" evidence="1">
    <location>
        <begin position="57"/>
        <end position="113"/>
    </location>
</feature>
<feature type="region of interest" description="Disordered" evidence="1">
    <location>
        <begin position="661"/>
        <end position="737"/>
    </location>
</feature>
<feature type="region of interest" description="Disordered" evidence="1">
    <location>
        <begin position="827"/>
        <end position="857"/>
    </location>
</feature>
<comment type="caution">
    <text evidence="3">The sequence shown here is derived from an EMBL/GenBank/DDBJ whole genome shotgun (WGS) entry which is preliminary data.</text>
</comment>
<feature type="compositionally biased region" description="Basic and acidic residues" evidence="1">
    <location>
        <begin position="793"/>
        <end position="804"/>
    </location>
</feature>
<dbReference type="Pfam" id="PF02213">
    <property type="entry name" value="GYF"/>
    <property type="match status" value="1"/>
</dbReference>
<feature type="region of interest" description="Disordered" evidence="1">
    <location>
        <begin position="1"/>
        <end position="45"/>
    </location>
</feature>
<feature type="region of interest" description="Disordered" evidence="1">
    <location>
        <begin position="174"/>
        <end position="249"/>
    </location>
</feature>
<feature type="compositionally biased region" description="Low complexity" evidence="1">
    <location>
        <begin position="87"/>
        <end position="99"/>
    </location>
</feature>
<feature type="compositionally biased region" description="Low complexity" evidence="1">
    <location>
        <begin position="661"/>
        <end position="677"/>
    </location>
</feature>
<feature type="region of interest" description="Disordered" evidence="1">
    <location>
        <begin position="633"/>
        <end position="652"/>
    </location>
</feature>
<keyword evidence="5" id="KW-1185">Reference proteome</keyword>
<proteinExistence type="predicted"/>
<feature type="compositionally biased region" description="Basic and acidic residues" evidence="1">
    <location>
        <begin position="214"/>
        <end position="225"/>
    </location>
</feature>
<dbReference type="VEuPathDB" id="FungiDB:SeMB42_g06034"/>
<feature type="domain" description="GYF" evidence="2">
    <location>
        <begin position="483"/>
        <end position="531"/>
    </location>
</feature>
<evidence type="ECO:0000313" key="5">
    <source>
        <dbReference type="Proteomes" id="UP000317494"/>
    </source>
</evidence>
<evidence type="ECO:0000313" key="6">
    <source>
        <dbReference type="Proteomes" id="UP000320475"/>
    </source>
</evidence>
<feature type="compositionally biased region" description="Basic and acidic residues" evidence="1">
    <location>
        <begin position="873"/>
        <end position="885"/>
    </location>
</feature>
<dbReference type="PROSITE" id="PS50829">
    <property type="entry name" value="GYF"/>
    <property type="match status" value="1"/>
</dbReference>
<feature type="region of interest" description="Disordered" evidence="1">
    <location>
        <begin position="873"/>
        <end position="906"/>
    </location>
</feature>
<name>A0A507CKX0_9FUNG</name>
<reference evidence="5 6" key="1">
    <citation type="journal article" date="2019" name="Sci. Rep.">
        <title>Comparative genomics of chytrid fungi reveal insights into the obligate biotrophic and pathogenic lifestyle of Synchytrium endobioticum.</title>
        <authorList>
            <person name="van de Vossenberg B.T.L.H."/>
            <person name="Warris S."/>
            <person name="Nguyen H.D.T."/>
            <person name="van Gent-Pelzer M.P.E."/>
            <person name="Joly D.L."/>
            <person name="van de Geest H.C."/>
            <person name="Bonants P.J.M."/>
            <person name="Smith D.S."/>
            <person name="Levesque C.A."/>
            <person name="van der Lee T.A.J."/>
        </authorList>
    </citation>
    <scope>NUCLEOTIDE SEQUENCE [LARGE SCALE GENOMIC DNA]</scope>
    <source>
        <strain evidence="4 6">LEV6574</strain>
        <strain evidence="3 5">MB42</strain>
    </source>
</reference>
<feature type="region of interest" description="Disordered" evidence="1">
    <location>
        <begin position="302"/>
        <end position="326"/>
    </location>
</feature>
<dbReference type="SUPFAM" id="SSF55277">
    <property type="entry name" value="GYF domain"/>
    <property type="match status" value="1"/>
</dbReference>
<dbReference type="Gene3D" id="3.30.1490.40">
    <property type="match status" value="1"/>
</dbReference>
<dbReference type="SMART" id="SM00444">
    <property type="entry name" value="GYF"/>
    <property type="match status" value="1"/>
</dbReference>
<feature type="compositionally biased region" description="Basic residues" evidence="1">
    <location>
        <begin position="65"/>
        <end position="80"/>
    </location>
</feature>
<dbReference type="Proteomes" id="UP000320475">
    <property type="component" value="Unassembled WGS sequence"/>
</dbReference>
<evidence type="ECO:0000313" key="4">
    <source>
        <dbReference type="EMBL" id="TPX42653.1"/>
    </source>
</evidence>
<dbReference type="InterPro" id="IPR035445">
    <property type="entry name" value="GYF-like_dom_sf"/>
</dbReference>
<accession>A0A507CKX0</accession>
<feature type="compositionally biased region" description="Polar residues" evidence="1">
    <location>
        <begin position="719"/>
        <end position="729"/>
    </location>
</feature>
<feature type="compositionally biased region" description="Polar residues" evidence="1">
    <location>
        <begin position="20"/>
        <end position="45"/>
    </location>
</feature>
<evidence type="ECO:0000313" key="3">
    <source>
        <dbReference type="EMBL" id="TPX40378.1"/>
    </source>
</evidence>
<evidence type="ECO:0000259" key="2">
    <source>
        <dbReference type="PROSITE" id="PS50829"/>
    </source>
</evidence>
<dbReference type="Proteomes" id="UP000317494">
    <property type="component" value="Unassembled WGS sequence"/>
</dbReference>
<organism evidence="3 5">
    <name type="scientific">Synchytrium endobioticum</name>
    <dbReference type="NCBI Taxonomy" id="286115"/>
    <lineage>
        <taxon>Eukaryota</taxon>
        <taxon>Fungi</taxon>
        <taxon>Fungi incertae sedis</taxon>
        <taxon>Chytridiomycota</taxon>
        <taxon>Chytridiomycota incertae sedis</taxon>
        <taxon>Chytridiomycetes</taxon>
        <taxon>Synchytriales</taxon>
        <taxon>Synchytriaceae</taxon>
        <taxon>Synchytrium</taxon>
    </lineage>
</organism>
<evidence type="ECO:0000256" key="1">
    <source>
        <dbReference type="SAM" id="MobiDB-lite"/>
    </source>
</evidence>
<feature type="region of interest" description="Disordered" evidence="1">
    <location>
        <begin position="553"/>
        <end position="602"/>
    </location>
</feature>
<feature type="compositionally biased region" description="Low complexity" evidence="1">
    <location>
        <begin position="832"/>
        <end position="845"/>
    </location>
</feature>
<dbReference type="AlphaFoldDB" id="A0A507CKX0"/>